<geneLocation type="chloroplast" evidence="18"/>
<dbReference type="HAMAP" id="MF_00644">
    <property type="entry name" value="PSII_PsbZ"/>
    <property type="match status" value="1"/>
</dbReference>
<feature type="transmembrane region" description="Helical" evidence="16">
    <location>
        <begin position="37"/>
        <end position="59"/>
    </location>
</feature>
<keyword evidence="10 14" id="KW-0472">Membrane</keyword>
<keyword evidence="11 14" id="KW-0604">Photosystem II</keyword>
<comment type="similarity">
    <text evidence="1 14 15">Belongs to the PsbZ family.</text>
</comment>
<sequence>MLLIFQASILFLILLSFFLVVAVPVFAASPNGWNENKNLLLVASAVWTVLVLVIGVLNYSVI</sequence>
<dbReference type="EMBL" id="KT223519">
    <property type="protein sequence ID" value="AMD08070.1"/>
    <property type="molecule type" value="Genomic_DNA"/>
</dbReference>
<accession>A0A1B0UL24</accession>
<dbReference type="GO" id="GO:0009539">
    <property type="term" value="C:photosystem II reaction center"/>
    <property type="evidence" value="ECO:0007669"/>
    <property type="project" value="InterPro"/>
</dbReference>
<comment type="function">
    <text evidence="12 14">May control the interaction of photosystem II (PSII) cores with the light-harvesting antenna, regulates electron flow through the 2 photosystem reaction centers. PSII is a light-driven water plastoquinone oxidoreductase, using light energy to abstract electrons from H(2)O, generating a proton gradient subsequently used for ATP formation.</text>
</comment>
<evidence type="ECO:0000256" key="17">
    <source>
        <dbReference type="SAM" id="SignalP"/>
    </source>
</evidence>
<keyword evidence="4 18" id="KW-0150">Chloroplast</keyword>
<evidence type="ECO:0000256" key="7">
    <source>
        <dbReference type="ARBA" id="ARBA00022692"/>
    </source>
</evidence>
<keyword evidence="17" id="KW-0732">Signal</keyword>
<organism evidence="18">
    <name type="scientific">Euglena mutabilis</name>
    <dbReference type="NCBI Taxonomy" id="38275"/>
    <lineage>
        <taxon>Eukaryota</taxon>
        <taxon>Discoba</taxon>
        <taxon>Euglenozoa</taxon>
        <taxon>Euglenida</taxon>
        <taxon>Spirocuta</taxon>
        <taxon>Euglenophyceae</taxon>
        <taxon>Euglenales</taxon>
        <taxon>Euglenaceae</taxon>
        <taxon>Euglena</taxon>
    </lineage>
</organism>
<evidence type="ECO:0000256" key="6">
    <source>
        <dbReference type="ARBA" id="ARBA00022640"/>
    </source>
</evidence>
<evidence type="ECO:0000313" key="18">
    <source>
        <dbReference type="EMBL" id="AMD08070.1"/>
    </source>
</evidence>
<comment type="subunit">
    <text evidence="13 14">PSII is composed of 1 copy each of membrane proteins PsbA, PsbB, PsbC, PsbD, PsbE, PsbF, PsbH, PsbI, PsbJ, PsbK, PsbL, PsbM, PsbT, PsbY, PsbZ, Psb30/Ycf12, at least 3 peripheral proteins of the oxygen-evolving complex and a large number of cofactors. It forms dimeric complexes.</text>
</comment>
<dbReference type="Gene3D" id="1.10.287.740">
    <property type="entry name" value="Photosystem II PsbZ, reaction centre"/>
    <property type="match status" value="1"/>
</dbReference>
<evidence type="ECO:0000256" key="9">
    <source>
        <dbReference type="ARBA" id="ARBA00023078"/>
    </source>
</evidence>
<keyword evidence="8 14" id="KW-1133">Transmembrane helix</keyword>
<evidence type="ECO:0000256" key="14">
    <source>
        <dbReference type="HAMAP-Rule" id="MF_00644"/>
    </source>
</evidence>
<evidence type="ECO:0000256" key="10">
    <source>
        <dbReference type="ARBA" id="ARBA00023136"/>
    </source>
</evidence>
<keyword evidence="3 14" id="KW-0674">Reaction center</keyword>
<keyword evidence="7 14" id="KW-0812">Transmembrane</keyword>
<evidence type="ECO:0000256" key="11">
    <source>
        <dbReference type="ARBA" id="ARBA00023276"/>
    </source>
</evidence>
<feature type="signal peptide" evidence="17">
    <location>
        <begin position="1"/>
        <end position="27"/>
    </location>
</feature>
<keyword evidence="6 18" id="KW-0934">Plastid</keyword>
<evidence type="ECO:0000256" key="1">
    <source>
        <dbReference type="ARBA" id="ARBA00008367"/>
    </source>
</evidence>
<dbReference type="Pfam" id="PF01737">
    <property type="entry name" value="Ycf9"/>
    <property type="match status" value="1"/>
</dbReference>
<dbReference type="GO" id="GO:0009535">
    <property type="term" value="C:chloroplast thylakoid membrane"/>
    <property type="evidence" value="ECO:0007669"/>
    <property type="project" value="UniProtKB-SubCell"/>
</dbReference>
<keyword evidence="9 14" id="KW-0793">Thylakoid</keyword>
<evidence type="ECO:0000256" key="2">
    <source>
        <dbReference type="ARBA" id="ARBA00021665"/>
    </source>
</evidence>
<comment type="subcellular location">
    <subcellularLocation>
        <location evidence="14">Plastid</location>
        <location evidence="14">Chloroplast thylakoid membrane</location>
        <topology evidence="14">Multi-pass membrane protein</topology>
    </subcellularLocation>
</comment>
<name>A0A1B0UL24_EUGMU</name>
<evidence type="ECO:0000256" key="12">
    <source>
        <dbReference type="ARBA" id="ARBA00037496"/>
    </source>
</evidence>
<evidence type="ECO:0000256" key="8">
    <source>
        <dbReference type="ARBA" id="ARBA00022989"/>
    </source>
</evidence>
<evidence type="ECO:0000256" key="3">
    <source>
        <dbReference type="ARBA" id="ARBA00022469"/>
    </source>
</evidence>
<gene>
    <name evidence="14 18" type="primary">psbZ</name>
</gene>
<evidence type="ECO:0000256" key="16">
    <source>
        <dbReference type="SAM" id="Phobius"/>
    </source>
</evidence>
<dbReference type="AlphaFoldDB" id="A0A1B0UL24"/>
<keyword evidence="5 14" id="KW-0602">Photosynthesis</keyword>
<dbReference type="InterPro" id="IPR002644">
    <property type="entry name" value="PSII_PsbZ"/>
</dbReference>
<dbReference type="SUPFAM" id="SSF161055">
    <property type="entry name" value="PsbZ-like"/>
    <property type="match status" value="1"/>
</dbReference>
<evidence type="ECO:0000256" key="5">
    <source>
        <dbReference type="ARBA" id="ARBA00022531"/>
    </source>
</evidence>
<proteinExistence type="inferred from homology"/>
<evidence type="ECO:0000256" key="4">
    <source>
        <dbReference type="ARBA" id="ARBA00022528"/>
    </source>
</evidence>
<dbReference type="NCBIfam" id="TIGR03043">
    <property type="entry name" value="PS_II_psbZ"/>
    <property type="match status" value="1"/>
</dbReference>
<dbReference type="InterPro" id="IPR036512">
    <property type="entry name" value="PSII_PsbZ_sf"/>
</dbReference>
<feature type="chain" id="PRO_5008517218" description="Photosystem II reaction center protein Z" evidence="17">
    <location>
        <begin position="28"/>
        <end position="62"/>
    </location>
</feature>
<comment type="function">
    <text evidence="15">Controls the interaction of photosystem II (PSII) cores with the light-harvesting antenna, regulates electron flow through the 2 photosystem reaction centers. PSII is a light-driven water plastoquinone oxidoreductase, using light energy to abstract electrons from H(2)O, generating a proton gradient subsequently used for ATP formation.</text>
</comment>
<protein>
    <recommendedName>
        <fullName evidence="2 14">Photosystem II reaction center protein Z</fullName>
        <shortName evidence="14">PSII-Z</shortName>
    </recommendedName>
</protein>
<reference evidence="18" key="1">
    <citation type="journal article" date="2016" name="J. Eukaryot. Microbiol.">
        <title>The Chloroplast Genome of Euglena mutabilis-Cluster Arrangement, Intron Analysis, and Intrageneric Trends.</title>
        <authorList>
            <person name="Dabbagh N."/>
            <person name="Preisfeld A."/>
        </authorList>
    </citation>
    <scope>NUCLEOTIDE SEQUENCE</scope>
</reference>
<evidence type="ECO:0000256" key="15">
    <source>
        <dbReference type="RuleBase" id="RU003472"/>
    </source>
</evidence>
<evidence type="ECO:0000256" key="13">
    <source>
        <dbReference type="ARBA" id="ARBA00038734"/>
    </source>
</evidence>
<dbReference type="GO" id="GO:0015979">
    <property type="term" value="P:photosynthesis"/>
    <property type="evidence" value="ECO:0007669"/>
    <property type="project" value="UniProtKB-UniRule"/>
</dbReference>
<dbReference type="GO" id="GO:0042549">
    <property type="term" value="P:photosystem II stabilization"/>
    <property type="evidence" value="ECO:0007669"/>
    <property type="project" value="InterPro"/>
</dbReference>